<proteinExistence type="predicted"/>
<dbReference type="EMBL" id="AWSJ01000229">
    <property type="protein sequence ID" value="ERI08089.1"/>
    <property type="molecule type" value="Genomic_DNA"/>
</dbReference>
<protein>
    <submittedName>
        <fullName evidence="1">Uncharacterized protein</fullName>
    </submittedName>
</protein>
<dbReference type="Proteomes" id="UP000016511">
    <property type="component" value="Unassembled WGS sequence"/>
</dbReference>
<comment type="caution">
    <text evidence="1">The sequence shown here is derived from an EMBL/GenBank/DDBJ whole genome shotgun (WGS) entry which is preliminary data.</text>
</comment>
<name>U1WHM7_ANEAE</name>
<dbReference type="PATRIC" id="fig|649747.3.peg.3468"/>
<organism evidence="1 2">
    <name type="scientific">Aneurinibacillus aneurinilyticus ATCC 12856</name>
    <dbReference type="NCBI Taxonomy" id="649747"/>
    <lineage>
        <taxon>Bacteria</taxon>
        <taxon>Bacillati</taxon>
        <taxon>Bacillota</taxon>
        <taxon>Bacilli</taxon>
        <taxon>Bacillales</taxon>
        <taxon>Paenibacillaceae</taxon>
        <taxon>Aneurinibacillus group</taxon>
        <taxon>Aneurinibacillus</taxon>
    </lineage>
</organism>
<reference evidence="1 2" key="1">
    <citation type="submission" date="2013-08" db="EMBL/GenBank/DDBJ databases">
        <authorList>
            <person name="Weinstock G."/>
            <person name="Sodergren E."/>
            <person name="Wylie T."/>
            <person name="Fulton L."/>
            <person name="Fulton R."/>
            <person name="Fronick C."/>
            <person name="O'Laughlin M."/>
            <person name="Godfrey J."/>
            <person name="Miner T."/>
            <person name="Herter B."/>
            <person name="Appelbaum E."/>
            <person name="Cordes M."/>
            <person name="Lek S."/>
            <person name="Wollam A."/>
            <person name="Pepin K.H."/>
            <person name="Palsikar V.B."/>
            <person name="Mitreva M."/>
            <person name="Wilson R.K."/>
        </authorList>
    </citation>
    <scope>NUCLEOTIDE SEQUENCE [LARGE SCALE GENOMIC DNA]</scope>
    <source>
        <strain evidence="1 2">ATCC 12856</strain>
    </source>
</reference>
<dbReference type="HOGENOM" id="CLU_3179533_0_0_9"/>
<sequence>MLNYRFKSKKSGERPGPYLRFFSRENKLSEMLAEGMMYQKSARAAY</sequence>
<evidence type="ECO:0000313" key="2">
    <source>
        <dbReference type="Proteomes" id="UP000016511"/>
    </source>
</evidence>
<accession>U1WHM7</accession>
<keyword evidence="2" id="KW-1185">Reference proteome</keyword>
<dbReference type="AlphaFoldDB" id="U1WHM7"/>
<evidence type="ECO:0000313" key="1">
    <source>
        <dbReference type="EMBL" id="ERI08089.1"/>
    </source>
</evidence>
<gene>
    <name evidence="1" type="ORF">HMPREF0083_03818</name>
</gene>